<proteinExistence type="predicted"/>
<comment type="caution">
    <text evidence="6">The sequence shown here is derived from an EMBL/GenBank/DDBJ whole genome shotgun (WGS) entry which is preliminary data.</text>
</comment>
<dbReference type="EMBL" id="JAWJWF010000049">
    <property type="protein sequence ID" value="KAK6619389.1"/>
    <property type="molecule type" value="Genomic_DNA"/>
</dbReference>
<feature type="transmembrane region" description="Helical" evidence="5">
    <location>
        <begin position="164"/>
        <end position="184"/>
    </location>
</feature>
<dbReference type="Proteomes" id="UP001359485">
    <property type="component" value="Unassembled WGS sequence"/>
</dbReference>
<reference evidence="6 7" key="1">
    <citation type="submission" date="2023-09" db="EMBL/GenBank/DDBJ databases">
        <title>Genomes of two closely related lineages of the louse Polyplax serrata with different host specificities.</title>
        <authorList>
            <person name="Martinu J."/>
            <person name="Tarabai H."/>
            <person name="Stefka J."/>
            <person name="Hypsa V."/>
        </authorList>
    </citation>
    <scope>NUCLEOTIDE SEQUENCE [LARGE SCALE GENOMIC DNA]</scope>
    <source>
        <strain evidence="6">98ZLc_SE</strain>
    </source>
</reference>
<feature type="transmembrane region" description="Helical" evidence="5">
    <location>
        <begin position="242"/>
        <end position="261"/>
    </location>
</feature>
<feature type="transmembrane region" description="Helical" evidence="5">
    <location>
        <begin position="339"/>
        <end position="359"/>
    </location>
</feature>
<keyword evidence="2 5" id="KW-0812">Transmembrane</keyword>
<evidence type="ECO:0000313" key="7">
    <source>
        <dbReference type="Proteomes" id="UP001359485"/>
    </source>
</evidence>
<evidence type="ECO:0000256" key="4">
    <source>
        <dbReference type="ARBA" id="ARBA00023136"/>
    </source>
</evidence>
<dbReference type="PIRSF" id="PIRSF006060">
    <property type="entry name" value="AA_transporter"/>
    <property type="match status" value="1"/>
</dbReference>
<keyword evidence="7" id="KW-1185">Reference proteome</keyword>
<keyword evidence="4 5" id="KW-0472">Membrane</keyword>
<dbReference type="PANTHER" id="PTHR11785:SF528">
    <property type="entry name" value="AMINO ACID TRANSPORTER PROTEIN JHI-21"/>
    <property type="match status" value="1"/>
</dbReference>
<dbReference type="InterPro" id="IPR002293">
    <property type="entry name" value="AA/rel_permease1"/>
</dbReference>
<dbReference type="Gene3D" id="1.20.1740.10">
    <property type="entry name" value="Amino acid/polyamine transporter I"/>
    <property type="match status" value="1"/>
</dbReference>
<dbReference type="InterPro" id="IPR050598">
    <property type="entry name" value="AminoAcid_Transporter"/>
</dbReference>
<evidence type="ECO:0000256" key="5">
    <source>
        <dbReference type="SAM" id="Phobius"/>
    </source>
</evidence>
<gene>
    <name evidence="6" type="ORF">RUM44_003771</name>
</gene>
<sequence length="473" mass="52006">MATADKNEVNLKRKITLLDGVGLIVGTIIGSGIFISPTGVFVCVKSIGASIGIWALSGIFSTLGALCYGELGTVITRSGGDYAYILESFGPLPAFILLWVTLLILRPTTQAIVALAFAHYAAKPFFRDCEPPQNSIRILAALCLCTLTAINCISVRWAMRVQNIFTAAKLLALVSIILTGLIHICQGEISNFEKPFEGEFNAADVALGFYSGLFAFGGWNFLNFVTEELQDPYKNLPRAIWIAMPIVTLVYVTANLAYFAVIPTDEILKSSAVAVTFGDKMFGRFSWCVPIFVALSTFGGVNGILFTSARLFFIGAQEGHLPEVFSYIHMRKLTPVPSLLFTCILSLMMLVSSDVFVLIDYFSQILWLSVAASIAGLLWLRYKRPDANRPVKVNLAIPIIFLLCCIFLTVVPIVKKPVNTVIGLIITLSGVPVYYATVEWKSKPQWIPRFTEKMTLVIQKTLEVVPVQKKDDL</sequence>
<comment type="subcellular location">
    <subcellularLocation>
        <location evidence="1">Membrane</location>
        <topology evidence="1">Multi-pass membrane protein</topology>
    </subcellularLocation>
</comment>
<feature type="transmembrane region" description="Helical" evidence="5">
    <location>
        <begin position="138"/>
        <end position="158"/>
    </location>
</feature>
<evidence type="ECO:0000256" key="1">
    <source>
        <dbReference type="ARBA" id="ARBA00004141"/>
    </source>
</evidence>
<evidence type="ECO:0000256" key="2">
    <source>
        <dbReference type="ARBA" id="ARBA00022692"/>
    </source>
</evidence>
<feature type="transmembrane region" description="Helical" evidence="5">
    <location>
        <begin position="20"/>
        <end position="44"/>
    </location>
</feature>
<evidence type="ECO:0000256" key="3">
    <source>
        <dbReference type="ARBA" id="ARBA00022989"/>
    </source>
</evidence>
<feature type="transmembrane region" description="Helical" evidence="5">
    <location>
        <begin position="365"/>
        <end position="382"/>
    </location>
</feature>
<keyword evidence="3 5" id="KW-1133">Transmembrane helix</keyword>
<feature type="transmembrane region" description="Helical" evidence="5">
    <location>
        <begin position="394"/>
        <end position="414"/>
    </location>
</feature>
<feature type="transmembrane region" description="Helical" evidence="5">
    <location>
        <begin position="205"/>
        <end position="222"/>
    </location>
</feature>
<feature type="transmembrane region" description="Helical" evidence="5">
    <location>
        <begin position="420"/>
        <end position="438"/>
    </location>
</feature>
<dbReference type="PANTHER" id="PTHR11785">
    <property type="entry name" value="AMINO ACID TRANSPORTER"/>
    <property type="match status" value="1"/>
</dbReference>
<evidence type="ECO:0000313" key="6">
    <source>
        <dbReference type="EMBL" id="KAK6619389.1"/>
    </source>
</evidence>
<name>A0ABR1AIW1_POLSC</name>
<accession>A0ABR1AIW1</accession>
<feature type="transmembrane region" description="Helical" evidence="5">
    <location>
        <begin position="51"/>
        <end position="75"/>
    </location>
</feature>
<evidence type="ECO:0008006" key="8">
    <source>
        <dbReference type="Google" id="ProtNLM"/>
    </source>
</evidence>
<protein>
    <recommendedName>
        <fullName evidence="8">Amino acid transporter</fullName>
    </recommendedName>
</protein>
<organism evidence="6 7">
    <name type="scientific">Polyplax serrata</name>
    <name type="common">Common mouse louse</name>
    <dbReference type="NCBI Taxonomy" id="468196"/>
    <lineage>
        <taxon>Eukaryota</taxon>
        <taxon>Metazoa</taxon>
        <taxon>Ecdysozoa</taxon>
        <taxon>Arthropoda</taxon>
        <taxon>Hexapoda</taxon>
        <taxon>Insecta</taxon>
        <taxon>Pterygota</taxon>
        <taxon>Neoptera</taxon>
        <taxon>Paraneoptera</taxon>
        <taxon>Psocodea</taxon>
        <taxon>Troctomorpha</taxon>
        <taxon>Phthiraptera</taxon>
        <taxon>Anoplura</taxon>
        <taxon>Polyplacidae</taxon>
        <taxon>Polyplax</taxon>
    </lineage>
</organism>
<dbReference type="Pfam" id="PF13520">
    <property type="entry name" value="AA_permease_2"/>
    <property type="match status" value="1"/>
</dbReference>